<evidence type="ECO:0000313" key="4">
    <source>
        <dbReference type="EMBL" id="KAF4658714.1"/>
    </source>
</evidence>
<dbReference type="SUPFAM" id="SSF54791">
    <property type="entry name" value="Eukaryotic type KH-domain (KH-domain type I)"/>
    <property type="match status" value="1"/>
</dbReference>
<dbReference type="CDD" id="cd22386">
    <property type="entry name" value="KH-I_KHDC4_rpt2"/>
    <property type="match status" value="1"/>
</dbReference>
<feature type="region of interest" description="Disordered" evidence="2">
    <location>
        <begin position="1"/>
        <end position="27"/>
    </location>
</feature>
<feature type="compositionally biased region" description="Basic and acidic residues" evidence="2">
    <location>
        <begin position="364"/>
        <end position="374"/>
    </location>
</feature>
<reference evidence="4 5" key="1">
    <citation type="submission" date="2020-04" db="EMBL/GenBank/DDBJ databases">
        <title>Perkinsus chesapeaki whole genome sequence.</title>
        <authorList>
            <person name="Bogema D.R."/>
        </authorList>
    </citation>
    <scope>NUCLEOTIDE SEQUENCE [LARGE SCALE GENOMIC DNA]</scope>
    <source>
        <strain evidence="4">ATCC PRA-425</strain>
    </source>
</reference>
<dbReference type="InterPro" id="IPR012677">
    <property type="entry name" value="Nucleotide-bd_a/b_plait_sf"/>
</dbReference>
<evidence type="ECO:0000259" key="3">
    <source>
        <dbReference type="PROSITE" id="PS50102"/>
    </source>
</evidence>
<dbReference type="PANTHER" id="PTHR15744:SF0">
    <property type="entry name" value="KH HOMOLOGY DOMAIN-CONTAINING PROTEIN 4"/>
    <property type="match status" value="1"/>
</dbReference>
<sequence>MIINNEQQSQQAPPPLQGSSNMKNYLDDNYWSRTSTEMSAAAAAGVPMNHPVPPLPPLYPPFDDFNNYENGAFPQTATHFDSVPLLSRGMQGQPQQTEAVRQLLQFMNTENIASRGSEASAFMWPSSAAWQQQPAAAGDYYIGDPTIANSNDGCGVTVTVEGVYYNFQLTEDDIEKVFRRYGDLRSVSVLPPDNNTAQVNFFAPEAAQEAIQGLDGKVLNGVEGVLRVVWGLFPMIPRMEKKVEAAAAPAVVNTPPPGIPARVESESTNGGENDWVVPPAAAGSNPEPSDGQKYNRLLTEWDVENFFEAAACEAPHYNDDENNNEDDQVDEEEEKEKEEEQQQQPDDTGKGISTGEVSSLSGDVTKEKMEDDVSKLLSEGSDVSSSSMMIPAKVKNSAGKGLLGDGAALPEVTSPVGRNKGPRGSSSPSKIANGAGGGSVRKYTCRFDIGIENDKDFQVARRIIGQKGSNMKKIVNVSNAKLRLRGQGSGYLEGAGRTESPDPLHLCISCLTRDGYDKAVAETASLLKKIYSDWRDFNVKKHRGDPGFLEIQMKEHFLMSGQAGGGGGEDCHHHHHGVVGQYYPSRSAWSAGGGGRHRSGSSTSSPKKRAQNRIR</sequence>
<feature type="compositionally biased region" description="Basic residues" evidence="2">
    <location>
        <begin position="606"/>
        <end position="615"/>
    </location>
</feature>
<feature type="compositionally biased region" description="Acidic residues" evidence="2">
    <location>
        <begin position="320"/>
        <end position="341"/>
    </location>
</feature>
<feature type="region of interest" description="Disordered" evidence="2">
    <location>
        <begin position="252"/>
        <end position="293"/>
    </location>
</feature>
<protein>
    <recommendedName>
        <fullName evidence="3">RRM domain-containing protein</fullName>
    </recommendedName>
</protein>
<evidence type="ECO:0000313" key="5">
    <source>
        <dbReference type="Proteomes" id="UP000591131"/>
    </source>
</evidence>
<dbReference type="Pfam" id="PF22675">
    <property type="entry name" value="KH-I_KHDC4-BBP"/>
    <property type="match status" value="1"/>
</dbReference>
<feature type="region of interest" description="Disordered" evidence="2">
    <location>
        <begin position="411"/>
        <end position="437"/>
    </location>
</feature>
<dbReference type="Pfam" id="PF00076">
    <property type="entry name" value="RRM_1"/>
    <property type="match status" value="1"/>
</dbReference>
<organism evidence="4 5">
    <name type="scientific">Perkinsus chesapeaki</name>
    <name type="common">Clam parasite</name>
    <name type="synonym">Perkinsus andrewsi</name>
    <dbReference type="NCBI Taxonomy" id="330153"/>
    <lineage>
        <taxon>Eukaryota</taxon>
        <taxon>Sar</taxon>
        <taxon>Alveolata</taxon>
        <taxon>Perkinsozoa</taxon>
        <taxon>Perkinsea</taxon>
        <taxon>Perkinsida</taxon>
        <taxon>Perkinsidae</taxon>
        <taxon>Perkinsus</taxon>
    </lineage>
</organism>
<dbReference type="GO" id="GO:0003723">
    <property type="term" value="F:RNA binding"/>
    <property type="evidence" value="ECO:0007669"/>
    <property type="project" value="UniProtKB-UniRule"/>
</dbReference>
<proteinExistence type="predicted"/>
<dbReference type="Proteomes" id="UP000591131">
    <property type="component" value="Unassembled WGS sequence"/>
</dbReference>
<dbReference type="InterPro" id="IPR047889">
    <property type="entry name" value="KHDC4_KH-I_second"/>
</dbReference>
<feature type="region of interest" description="Disordered" evidence="2">
    <location>
        <begin position="313"/>
        <end position="386"/>
    </location>
</feature>
<dbReference type="SMART" id="SM00360">
    <property type="entry name" value="RRM"/>
    <property type="match status" value="1"/>
</dbReference>
<dbReference type="InterPro" id="IPR035979">
    <property type="entry name" value="RBD_domain_sf"/>
</dbReference>
<dbReference type="GO" id="GO:0005634">
    <property type="term" value="C:nucleus"/>
    <property type="evidence" value="ECO:0007669"/>
    <property type="project" value="InterPro"/>
</dbReference>
<feature type="compositionally biased region" description="Low complexity" evidence="2">
    <location>
        <begin position="375"/>
        <end position="386"/>
    </location>
</feature>
<dbReference type="PANTHER" id="PTHR15744">
    <property type="entry name" value="BLOM7"/>
    <property type="match status" value="1"/>
</dbReference>
<evidence type="ECO:0000256" key="1">
    <source>
        <dbReference type="PROSITE-ProRule" id="PRU00176"/>
    </source>
</evidence>
<dbReference type="Gene3D" id="3.30.70.330">
    <property type="match status" value="1"/>
</dbReference>
<name>A0A7J6LHE5_PERCH</name>
<feature type="domain" description="RRM" evidence="3">
    <location>
        <begin position="156"/>
        <end position="221"/>
    </location>
</feature>
<dbReference type="InterPro" id="IPR000504">
    <property type="entry name" value="RRM_dom"/>
</dbReference>
<accession>A0A7J6LHE5</accession>
<dbReference type="AlphaFoldDB" id="A0A7J6LHE5"/>
<gene>
    <name evidence="4" type="ORF">FOL47_007869</name>
</gene>
<dbReference type="Gene3D" id="3.30.1370.10">
    <property type="entry name" value="K Homology domain, type 1"/>
    <property type="match status" value="1"/>
</dbReference>
<dbReference type="InterPro" id="IPR055256">
    <property type="entry name" value="KH_1_KHDC4/BBP-like"/>
</dbReference>
<keyword evidence="5" id="KW-1185">Reference proteome</keyword>
<dbReference type="InterPro" id="IPR031121">
    <property type="entry name" value="RIK/BLOM7"/>
</dbReference>
<dbReference type="CDD" id="cd00590">
    <property type="entry name" value="RRM_SF"/>
    <property type="match status" value="1"/>
</dbReference>
<dbReference type="PROSITE" id="PS50102">
    <property type="entry name" value="RRM"/>
    <property type="match status" value="1"/>
</dbReference>
<dbReference type="OrthoDB" id="5989967at2759"/>
<feature type="region of interest" description="Disordered" evidence="2">
    <location>
        <begin position="588"/>
        <end position="615"/>
    </location>
</feature>
<comment type="caution">
    <text evidence="4">The sequence shown here is derived from an EMBL/GenBank/DDBJ whole genome shotgun (WGS) entry which is preliminary data.</text>
</comment>
<dbReference type="SUPFAM" id="SSF54928">
    <property type="entry name" value="RNA-binding domain, RBD"/>
    <property type="match status" value="1"/>
</dbReference>
<evidence type="ECO:0000256" key="2">
    <source>
        <dbReference type="SAM" id="MobiDB-lite"/>
    </source>
</evidence>
<dbReference type="InterPro" id="IPR036612">
    <property type="entry name" value="KH_dom_type_1_sf"/>
</dbReference>
<keyword evidence="1" id="KW-0694">RNA-binding</keyword>
<dbReference type="EMBL" id="JAAPAO010000482">
    <property type="protein sequence ID" value="KAF4658714.1"/>
    <property type="molecule type" value="Genomic_DNA"/>
</dbReference>
<feature type="compositionally biased region" description="Polar residues" evidence="2">
    <location>
        <begin position="1"/>
        <end position="23"/>
    </location>
</feature>